<comment type="caution">
    <text evidence="2">The sequence shown here is derived from an EMBL/GenBank/DDBJ whole genome shotgun (WGS) entry which is preliminary data.</text>
</comment>
<organism evidence="2 3">
    <name type="scientific">Pleurodeles waltl</name>
    <name type="common">Iberian ribbed newt</name>
    <dbReference type="NCBI Taxonomy" id="8319"/>
    <lineage>
        <taxon>Eukaryota</taxon>
        <taxon>Metazoa</taxon>
        <taxon>Chordata</taxon>
        <taxon>Craniata</taxon>
        <taxon>Vertebrata</taxon>
        <taxon>Euteleostomi</taxon>
        <taxon>Amphibia</taxon>
        <taxon>Batrachia</taxon>
        <taxon>Caudata</taxon>
        <taxon>Salamandroidea</taxon>
        <taxon>Salamandridae</taxon>
        <taxon>Pleurodelinae</taxon>
        <taxon>Pleurodeles</taxon>
    </lineage>
</organism>
<sequence>MELTPEGFGQSGILGSCQISPTFPQDQQEIHEVHSREEAGAASTVIHGGKTKRETDADGKNAAQFPAARGRLFACCAPPHSCSN</sequence>
<dbReference type="AlphaFoldDB" id="A0AAV7ND23"/>
<evidence type="ECO:0000313" key="2">
    <source>
        <dbReference type="EMBL" id="KAJ1113049.1"/>
    </source>
</evidence>
<proteinExistence type="predicted"/>
<evidence type="ECO:0000313" key="3">
    <source>
        <dbReference type="Proteomes" id="UP001066276"/>
    </source>
</evidence>
<reference evidence="2" key="1">
    <citation type="journal article" date="2022" name="bioRxiv">
        <title>Sequencing and chromosome-scale assembly of the giantPleurodeles waltlgenome.</title>
        <authorList>
            <person name="Brown T."/>
            <person name="Elewa A."/>
            <person name="Iarovenko S."/>
            <person name="Subramanian E."/>
            <person name="Araus A.J."/>
            <person name="Petzold A."/>
            <person name="Susuki M."/>
            <person name="Suzuki K.-i.T."/>
            <person name="Hayashi T."/>
            <person name="Toyoda A."/>
            <person name="Oliveira C."/>
            <person name="Osipova E."/>
            <person name="Leigh N.D."/>
            <person name="Simon A."/>
            <person name="Yun M.H."/>
        </authorList>
    </citation>
    <scope>NUCLEOTIDE SEQUENCE</scope>
    <source>
        <strain evidence="2">20211129_DDA</strain>
        <tissue evidence="2">Liver</tissue>
    </source>
</reference>
<name>A0AAV7ND23_PLEWA</name>
<evidence type="ECO:0000256" key="1">
    <source>
        <dbReference type="SAM" id="MobiDB-lite"/>
    </source>
</evidence>
<dbReference type="Proteomes" id="UP001066276">
    <property type="component" value="Chromosome 8"/>
</dbReference>
<dbReference type="EMBL" id="JANPWB010000012">
    <property type="protein sequence ID" value="KAJ1113049.1"/>
    <property type="molecule type" value="Genomic_DNA"/>
</dbReference>
<accession>A0AAV7ND23</accession>
<feature type="region of interest" description="Disordered" evidence="1">
    <location>
        <begin position="35"/>
        <end position="59"/>
    </location>
</feature>
<protein>
    <submittedName>
        <fullName evidence="2">Uncharacterized protein</fullName>
    </submittedName>
</protein>
<gene>
    <name evidence="2" type="ORF">NDU88_001308</name>
</gene>
<keyword evidence="3" id="KW-1185">Reference proteome</keyword>
<feature type="region of interest" description="Disordered" evidence="1">
    <location>
        <begin position="1"/>
        <end position="21"/>
    </location>
</feature>